<dbReference type="GO" id="GO:0047372">
    <property type="term" value="F:monoacylglycerol lipase activity"/>
    <property type="evidence" value="ECO:0007669"/>
    <property type="project" value="TreeGrafter"/>
</dbReference>
<dbReference type="PRINTS" id="PR00412">
    <property type="entry name" value="EPOXHYDRLASE"/>
</dbReference>
<evidence type="ECO:0000313" key="2">
    <source>
        <dbReference type="EMBL" id="SUE33570.1"/>
    </source>
</evidence>
<dbReference type="Pfam" id="PF12697">
    <property type="entry name" value="Abhydrolase_6"/>
    <property type="match status" value="1"/>
</dbReference>
<protein>
    <submittedName>
        <fullName evidence="2">Pimelyl-[acyl-carrier protein] methyl ester esterase</fullName>
        <ecNumber evidence="2">3.1.1.85</ecNumber>
    </submittedName>
</protein>
<accession>A0A379MRP2</accession>
<dbReference type="AlphaFoldDB" id="A0A379MRP2"/>
<dbReference type="GO" id="GO:0090499">
    <property type="term" value="F:pimelyl-[acyl-carrier protein] methyl ester esterase activity"/>
    <property type="evidence" value="ECO:0007669"/>
    <property type="project" value="UniProtKB-EC"/>
</dbReference>
<name>A0A379MRP2_9BACT</name>
<dbReference type="InterPro" id="IPR050266">
    <property type="entry name" value="AB_hydrolase_sf"/>
</dbReference>
<dbReference type="GO" id="GO:0016020">
    <property type="term" value="C:membrane"/>
    <property type="evidence" value="ECO:0007669"/>
    <property type="project" value="TreeGrafter"/>
</dbReference>
<keyword evidence="3" id="KW-1185">Reference proteome</keyword>
<dbReference type="GO" id="GO:0046464">
    <property type="term" value="P:acylglycerol catabolic process"/>
    <property type="evidence" value="ECO:0007669"/>
    <property type="project" value="TreeGrafter"/>
</dbReference>
<reference evidence="2 3" key="1">
    <citation type="submission" date="2018-06" db="EMBL/GenBank/DDBJ databases">
        <authorList>
            <consortium name="Pathogen Informatics"/>
            <person name="Doyle S."/>
        </authorList>
    </citation>
    <scope>NUCLEOTIDE SEQUENCE [LARGE SCALE GENOMIC DNA]</scope>
    <source>
        <strain evidence="2 3">NCTC11190</strain>
    </source>
</reference>
<gene>
    <name evidence="2" type="primary">bioH</name>
    <name evidence="2" type="ORF">NCTC11190_00779</name>
</gene>
<evidence type="ECO:0000313" key="3">
    <source>
        <dbReference type="Proteomes" id="UP000255233"/>
    </source>
</evidence>
<dbReference type="InterPro" id="IPR000639">
    <property type="entry name" value="Epox_hydrolase-like"/>
</dbReference>
<dbReference type="SUPFAM" id="SSF53474">
    <property type="entry name" value="alpha/beta-Hydrolases"/>
    <property type="match status" value="1"/>
</dbReference>
<sequence length="266" mass="29027">MAGGTPVRYADAGKGTQVVLLLHGYLESIEVWDDFAGMLGREYRVIRLDLPGHGFSDWDGREAADMDYMADTAAAVLEIAGVDKCTVVGHSMGGYVALALAANHPERVEGLVLFHSSPNADTPEKAANRRREIELVEAGKKETLSRVNPGKGFAEANLHRCAEAIEDLAEQVMLTEDEAIVAVLKGMSQRKDRNEEMRRFGIPELMIFGTGDNYIPVEAAEAMILAQPQARTAWLERSGHMGFVEQPEESLAILKDFLTEVAGKGN</sequence>
<dbReference type="EC" id="3.1.1.85" evidence="2"/>
<keyword evidence="2" id="KW-0378">Hydrolase</keyword>
<dbReference type="Proteomes" id="UP000255233">
    <property type="component" value="Unassembled WGS sequence"/>
</dbReference>
<dbReference type="STRING" id="880526.GCA_000427365_00667"/>
<feature type="domain" description="AB hydrolase-1" evidence="1">
    <location>
        <begin position="19"/>
        <end position="249"/>
    </location>
</feature>
<organism evidence="2 3">
    <name type="scientific">Rikenella microfusus</name>
    <dbReference type="NCBI Taxonomy" id="28139"/>
    <lineage>
        <taxon>Bacteria</taxon>
        <taxon>Pseudomonadati</taxon>
        <taxon>Bacteroidota</taxon>
        <taxon>Bacteroidia</taxon>
        <taxon>Bacteroidales</taxon>
        <taxon>Rikenellaceae</taxon>
        <taxon>Rikenella</taxon>
    </lineage>
</organism>
<dbReference type="InterPro" id="IPR000073">
    <property type="entry name" value="AB_hydrolase_1"/>
</dbReference>
<dbReference type="PRINTS" id="PR00111">
    <property type="entry name" value="ABHYDROLASE"/>
</dbReference>
<evidence type="ECO:0000259" key="1">
    <source>
        <dbReference type="Pfam" id="PF12697"/>
    </source>
</evidence>
<proteinExistence type="predicted"/>
<dbReference type="InterPro" id="IPR029058">
    <property type="entry name" value="AB_hydrolase_fold"/>
</dbReference>
<dbReference type="EMBL" id="UGVL01000001">
    <property type="protein sequence ID" value="SUE33570.1"/>
    <property type="molecule type" value="Genomic_DNA"/>
</dbReference>
<dbReference type="PANTHER" id="PTHR43798">
    <property type="entry name" value="MONOACYLGLYCEROL LIPASE"/>
    <property type="match status" value="1"/>
</dbReference>
<dbReference type="PANTHER" id="PTHR43798:SF5">
    <property type="entry name" value="MONOACYLGLYCEROL LIPASE ABHD6"/>
    <property type="match status" value="1"/>
</dbReference>
<dbReference type="Gene3D" id="3.40.50.1820">
    <property type="entry name" value="alpha/beta hydrolase"/>
    <property type="match status" value="1"/>
</dbReference>